<feature type="transmembrane region" description="Helical" evidence="2">
    <location>
        <begin position="83"/>
        <end position="104"/>
    </location>
</feature>
<keyword evidence="2" id="KW-0812">Transmembrane</keyword>
<accession>A0A5C3QR27</accession>
<gene>
    <name evidence="4" type="ORF">BDV98DRAFT_562248</name>
</gene>
<feature type="transmembrane region" description="Helical" evidence="2">
    <location>
        <begin position="53"/>
        <end position="77"/>
    </location>
</feature>
<feature type="transmembrane region" description="Helical" evidence="2">
    <location>
        <begin position="116"/>
        <end position="136"/>
    </location>
</feature>
<dbReference type="InterPro" id="IPR045340">
    <property type="entry name" value="DUF6533"/>
</dbReference>
<evidence type="ECO:0000259" key="3">
    <source>
        <dbReference type="Pfam" id="PF20151"/>
    </source>
</evidence>
<name>A0A5C3QR27_9AGAR</name>
<evidence type="ECO:0000256" key="1">
    <source>
        <dbReference type="SAM" id="MobiDB-lite"/>
    </source>
</evidence>
<protein>
    <recommendedName>
        <fullName evidence="3">DUF6533 domain-containing protein</fullName>
    </recommendedName>
</protein>
<feature type="domain" description="DUF6533" evidence="3">
    <location>
        <begin position="23"/>
        <end position="64"/>
    </location>
</feature>
<dbReference type="AlphaFoldDB" id="A0A5C3QR27"/>
<feature type="region of interest" description="Disordered" evidence="1">
    <location>
        <begin position="313"/>
        <end position="367"/>
    </location>
</feature>
<dbReference type="Pfam" id="PF20151">
    <property type="entry name" value="DUF6533"/>
    <property type="match status" value="1"/>
</dbReference>
<reference evidence="4 5" key="1">
    <citation type="journal article" date="2019" name="Nat. Ecol. Evol.">
        <title>Megaphylogeny resolves global patterns of mushroom evolution.</title>
        <authorList>
            <person name="Varga T."/>
            <person name="Krizsan K."/>
            <person name="Foldi C."/>
            <person name="Dima B."/>
            <person name="Sanchez-Garcia M."/>
            <person name="Sanchez-Ramirez S."/>
            <person name="Szollosi G.J."/>
            <person name="Szarkandi J.G."/>
            <person name="Papp V."/>
            <person name="Albert L."/>
            <person name="Andreopoulos W."/>
            <person name="Angelini C."/>
            <person name="Antonin V."/>
            <person name="Barry K.W."/>
            <person name="Bougher N.L."/>
            <person name="Buchanan P."/>
            <person name="Buyck B."/>
            <person name="Bense V."/>
            <person name="Catcheside P."/>
            <person name="Chovatia M."/>
            <person name="Cooper J."/>
            <person name="Damon W."/>
            <person name="Desjardin D."/>
            <person name="Finy P."/>
            <person name="Geml J."/>
            <person name="Haridas S."/>
            <person name="Hughes K."/>
            <person name="Justo A."/>
            <person name="Karasinski D."/>
            <person name="Kautmanova I."/>
            <person name="Kiss B."/>
            <person name="Kocsube S."/>
            <person name="Kotiranta H."/>
            <person name="LaButti K.M."/>
            <person name="Lechner B.E."/>
            <person name="Liimatainen K."/>
            <person name="Lipzen A."/>
            <person name="Lukacs Z."/>
            <person name="Mihaltcheva S."/>
            <person name="Morgado L.N."/>
            <person name="Niskanen T."/>
            <person name="Noordeloos M.E."/>
            <person name="Ohm R.A."/>
            <person name="Ortiz-Santana B."/>
            <person name="Ovrebo C."/>
            <person name="Racz N."/>
            <person name="Riley R."/>
            <person name="Savchenko A."/>
            <person name="Shiryaev A."/>
            <person name="Soop K."/>
            <person name="Spirin V."/>
            <person name="Szebenyi C."/>
            <person name="Tomsovsky M."/>
            <person name="Tulloss R.E."/>
            <person name="Uehling J."/>
            <person name="Grigoriev I.V."/>
            <person name="Vagvolgyi C."/>
            <person name="Papp T."/>
            <person name="Martin F.M."/>
            <person name="Miettinen O."/>
            <person name="Hibbett D.S."/>
            <person name="Nagy L.G."/>
        </authorList>
    </citation>
    <scope>NUCLEOTIDE SEQUENCE [LARGE SCALE GENOMIC DNA]</scope>
    <source>
        <strain evidence="4 5">CBS 309.79</strain>
    </source>
</reference>
<feature type="transmembrane region" description="Helical" evidence="2">
    <location>
        <begin position="229"/>
        <end position="247"/>
    </location>
</feature>
<feature type="transmembrane region" description="Helical" evidence="2">
    <location>
        <begin position="148"/>
        <end position="171"/>
    </location>
</feature>
<dbReference type="Proteomes" id="UP000305067">
    <property type="component" value="Unassembled WGS sequence"/>
</dbReference>
<dbReference type="EMBL" id="ML178818">
    <property type="protein sequence ID" value="TFL04443.1"/>
    <property type="molecule type" value="Genomic_DNA"/>
</dbReference>
<keyword evidence="5" id="KW-1185">Reference proteome</keyword>
<organism evidence="4 5">
    <name type="scientific">Pterulicium gracile</name>
    <dbReference type="NCBI Taxonomy" id="1884261"/>
    <lineage>
        <taxon>Eukaryota</taxon>
        <taxon>Fungi</taxon>
        <taxon>Dikarya</taxon>
        <taxon>Basidiomycota</taxon>
        <taxon>Agaricomycotina</taxon>
        <taxon>Agaricomycetes</taxon>
        <taxon>Agaricomycetidae</taxon>
        <taxon>Agaricales</taxon>
        <taxon>Pleurotineae</taxon>
        <taxon>Pterulaceae</taxon>
        <taxon>Pterulicium</taxon>
    </lineage>
</organism>
<keyword evidence="2" id="KW-0472">Membrane</keyword>
<keyword evidence="2" id="KW-1133">Transmembrane helix</keyword>
<proteinExistence type="predicted"/>
<sequence length="367" mass="41174">MATLERAIRAASTHFLQFRIQWASIAFVYYDYMLTFPDEVQYMWKQRFRISTLLYIFCRYAMLANVLFLLGIAQMLGTRHCDSVYQLVGALSVLGRTAIVVTFTARTYAVYGRSRWILASLGTIALMVIILAWWHVPGLACVGPSKNALAGAALAVVMVAFEVMSAVLSTVRCVQALRETGGIRSERNVSSFMYIILEQGIMYFVIAAGFTITSVVLNFNGTFQQRMPNAFYLPMTCSLTARFLLYLRSWESKNARDGAGKTIERKSMSTFQVANQAASSLISIGDFGEDALDVARRRNRQVLTQNSDLSDDVELRKRRSMPRMGTETSGTVRTLSYHDDERSRERARSHGEIEEVADETKGGVQAV</sequence>
<feature type="compositionally biased region" description="Basic and acidic residues" evidence="1">
    <location>
        <begin position="336"/>
        <end position="361"/>
    </location>
</feature>
<feature type="transmembrane region" description="Helical" evidence="2">
    <location>
        <begin position="192"/>
        <end position="217"/>
    </location>
</feature>
<dbReference type="OrthoDB" id="3267855at2759"/>
<evidence type="ECO:0000313" key="5">
    <source>
        <dbReference type="Proteomes" id="UP000305067"/>
    </source>
</evidence>
<evidence type="ECO:0000256" key="2">
    <source>
        <dbReference type="SAM" id="Phobius"/>
    </source>
</evidence>
<evidence type="ECO:0000313" key="4">
    <source>
        <dbReference type="EMBL" id="TFL04443.1"/>
    </source>
</evidence>